<evidence type="ECO:0000256" key="1">
    <source>
        <dbReference type="ARBA" id="ARBA00004173"/>
    </source>
</evidence>
<dbReference type="AlphaFoldDB" id="F0Z879"/>
<dbReference type="PANTHER" id="PTHR12049:SF5">
    <property type="entry name" value="PROTEIN ARGININE METHYLTRANSFERASE NDUFAF7 HOMOLOG, MITOCHONDRIAL"/>
    <property type="match status" value="1"/>
</dbReference>
<dbReference type="GeneID" id="10509507"/>
<keyword evidence="4 7" id="KW-0808">Transferase</keyword>
<keyword evidence="10" id="KW-1185">Reference proteome</keyword>
<dbReference type="OrthoDB" id="17415at2759"/>
<evidence type="ECO:0000256" key="4">
    <source>
        <dbReference type="ARBA" id="ARBA00022679"/>
    </source>
</evidence>
<feature type="coiled-coil region" evidence="8">
    <location>
        <begin position="36"/>
        <end position="105"/>
    </location>
</feature>
<dbReference type="STRING" id="5786.F0Z879"/>
<comment type="similarity">
    <text evidence="2 7">Belongs to the NDUFAF7 family.</text>
</comment>
<dbReference type="GO" id="GO:0032259">
    <property type="term" value="P:methylation"/>
    <property type="evidence" value="ECO:0007669"/>
    <property type="project" value="UniProtKB-KW"/>
</dbReference>
<dbReference type="VEuPathDB" id="AmoebaDB:DICPUDRAFT_26158"/>
<dbReference type="GO" id="GO:0005739">
    <property type="term" value="C:mitochondrion"/>
    <property type="evidence" value="ECO:0007669"/>
    <property type="project" value="UniProtKB-SubCell"/>
</dbReference>
<dbReference type="eggNOG" id="ENOG502QRKD">
    <property type="taxonomic scope" value="Eukaryota"/>
</dbReference>
<dbReference type="EMBL" id="GL870950">
    <property type="protein sequence ID" value="EGC39880.1"/>
    <property type="molecule type" value="Genomic_DNA"/>
</dbReference>
<dbReference type="InParanoid" id="F0Z879"/>
<comment type="catalytic activity">
    <reaction evidence="6 7">
        <text>L-arginyl-[protein] + 2 S-adenosyl-L-methionine = N(omega),N(omega)'-dimethyl-L-arginyl-[protein] + 2 S-adenosyl-L-homocysteine + 2 H(+)</text>
        <dbReference type="Rhea" id="RHEA:48108"/>
        <dbReference type="Rhea" id="RHEA-COMP:10532"/>
        <dbReference type="Rhea" id="RHEA-COMP:11992"/>
        <dbReference type="ChEBI" id="CHEBI:15378"/>
        <dbReference type="ChEBI" id="CHEBI:29965"/>
        <dbReference type="ChEBI" id="CHEBI:57856"/>
        <dbReference type="ChEBI" id="CHEBI:59789"/>
        <dbReference type="ChEBI" id="CHEBI:88221"/>
        <dbReference type="EC" id="2.1.1.320"/>
    </reaction>
</comment>
<dbReference type="InterPro" id="IPR038375">
    <property type="entry name" value="NDUFAF7_sf"/>
</dbReference>
<dbReference type="EC" id="2.1.1.320" evidence="7"/>
<dbReference type="GO" id="GO:0035243">
    <property type="term" value="F:protein-arginine omega-N symmetric methyltransferase activity"/>
    <property type="evidence" value="ECO:0000318"/>
    <property type="project" value="GO_Central"/>
</dbReference>
<keyword evidence="3 7" id="KW-0489">Methyltransferase</keyword>
<dbReference type="OMA" id="LPFAPNM"/>
<comment type="subcellular location">
    <subcellularLocation>
        <location evidence="1 7">Mitochondrion</location>
    </subcellularLocation>
</comment>
<keyword evidence="8" id="KW-0175">Coiled coil</keyword>
<dbReference type="PANTHER" id="PTHR12049">
    <property type="entry name" value="PROTEIN ARGININE METHYLTRANSFERASE NDUFAF7, MITOCHONDRIAL"/>
    <property type="match status" value="1"/>
</dbReference>
<proteinExistence type="inferred from homology"/>
<evidence type="ECO:0000313" key="9">
    <source>
        <dbReference type="EMBL" id="EGC39880.1"/>
    </source>
</evidence>
<evidence type="ECO:0000313" key="10">
    <source>
        <dbReference type="Proteomes" id="UP000001064"/>
    </source>
</evidence>
<sequence length="546" mass="64737">MIKTNKIFNNYLKNNYLNILNYSKNTNNHPNYKTLNKIKELNKKKLQHQQQQEKEQEQNQSLVNKDEVFKNFYDILKDNDNNTTLNNSNDDINNINNINNNTKNNNVKNSLKLKTQIMRDFIQDSLYNQDYGYFQTKEVIISPNIKIPPLNSLKNFREYNNYLHYIYKSLEHAWLTPVELYKPYYSWSIANYIIDKHNNREDKSKNLKIYEIGAGSGTNALNILNFMRSNHLEIYKTMEYKIIEISKPLALKQFNRIKADHPALNIQINNTSIFNWTHKTEEDECFIILTEVIDNLPHDKIVLSSNGIFESTVCSTVFETFEKSKSILSNHKSSGYYREETRQLTDPIIKEYLEYEEHIKKSSSFFPRIPMLVSIKEFYQKYLKSFFKDDEERYLPTVCFKLFQIFSIYFPKHHIVLADFDELPSLVKGENAPTVQKKIPITTGDINNPYHVPGSNPRGYESIDMEEILTEPGSCDIFFPYDWKNLKQMYCYTNRDRLANNFEQVKTYKHKEFLKKYGKDYLNETKTKSGYNPMIRDYGNMSFLLS</sequence>
<name>F0Z879_DICPU</name>
<dbReference type="InterPro" id="IPR003788">
    <property type="entry name" value="NDUFAF7"/>
</dbReference>
<dbReference type="Gene3D" id="3.40.50.12710">
    <property type="match status" value="1"/>
</dbReference>
<dbReference type="KEGG" id="dpp:DICPUDRAFT_26158"/>
<dbReference type="FunCoup" id="F0Z879">
    <property type="interactions" value="54"/>
</dbReference>
<comment type="function">
    <text evidence="7">Arginine methyltransferase involved in the assembly or stability of mitochondrial NADH:ubiquinone oxidoreductase complex (complex I).</text>
</comment>
<evidence type="ECO:0000256" key="3">
    <source>
        <dbReference type="ARBA" id="ARBA00022603"/>
    </source>
</evidence>
<dbReference type="SUPFAM" id="SSF53335">
    <property type="entry name" value="S-adenosyl-L-methionine-dependent methyltransferases"/>
    <property type="match status" value="1"/>
</dbReference>
<evidence type="ECO:0000256" key="6">
    <source>
        <dbReference type="ARBA" id="ARBA00048612"/>
    </source>
</evidence>
<keyword evidence="5 7" id="KW-0496">Mitochondrion</keyword>
<dbReference type="Proteomes" id="UP000001064">
    <property type="component" value="Unassembled WGS sequence"/>
</dbReference>
<dbReference type="InterPro" id="IPR029063">
    <property type="entry name" value="SAM-dependent_MTases_sf"/>
</dbReference>
<dbReference type="RefSeq" id="XP_003283631.1">
    <property type="nucleotide sequence ID" value="XM_003283583.1"/>
</dbReference>
<gene>
    <name evidence="9" type="ORF">DICPUDRAFT_26158</name>
</gene>
<protein>
    <recommendedName>
        <fullName evidence="7">Protein arginine methyltransferase NDUFAF7</fullName>
        <ecNumber evidence="7">2.1.1.320</ecNumber>
    </recommendedName>
</protein>
<dbReference type="Pfam" id="PF02636">
    <property type="entry name" value="Methyltransf_28"/>
    <property type="match status" value="1"/>
</dbReference>
<evidence type="ECO:0000256" key="5">
    <source>
        <dbReference type="ARBA" id="ARBA00023128"/>
    </source>
</evidence>
<evidence type="ECO:0000256" key="2">
    <source>
        <dbReference type="ARBA" id="ARBA00005891"/>
    </source>
</evidence>
<evidence type="ECO:0000256" key="8">
    <source>
        <dbReference type="SAM" id="Coils"/>
    </source>
</evidence>
<organism evidence="9 10">
    <name type="scientific">Dictyostelium purpureum</name>
    <name type="common">Slime mold</name>
    <dbReference type="NCBI Taxonomy" id="5786"/>
    <lineage>
        <taxon>Eukaryota</taxon>
        <taxon>Amoebozoa</taxon>
        <taxon>Evosea</taxon>
        <taxon>Eumycetozoa</taxon>
        <taxon>Dictyostelia</taxon>
        <taxon>Dictyosteliales</taxon>
        <taxon>Dictyosteliaceae</taxon>
        <taxon>Dictyostelium</taxon>
    </lineage>
</organism>
<reference evidence="10" key="1">
    <citation type="journal article" date="2011" name="Genome Biol.">
        <title>Comparative genomics of the social amoebae Dictyostelium discoideum and Dictyostelium purpureum.</title>
        <authorList>
            <consortium name="US DOE Joint Genome Institute (JGI-PGF)"/>
            <person name="Sucgang R."/>
            <person name="Kuo A."/>
            <person name="Tian X."/>
            <person name="Salerno W."/>
            <person name="Parikh A."/>
            <person name="Feasley C.L."/>
            <person name="Dalin E."/>
            <person name="Tu H."/>
            <person name="Huang E."/>
            <person name="Barry K."/>
            <person name="Lindquist E."/>
            <person name="Shapiro H."/>
            <person name="Bruce D."/>
            <person name="Schmutz J."/>
            <person name="Salamov A."/>
            <person name="Fey P."/>
            <person name="Gaudet P."/>
            <person name="Anjard C."/>
            <person name="Babu M.M."/>
            <person name="Basu S."/>
            <person name="Bushmanova Y."/>
            <person name="van der Wel H."/>
            <person name="Katoh-Kurasawa M."/>
            <person name="Dinh C."/>
            <person name="Coutinho P.M."/>
            <person name="Saito T."/>
            <person name="Elias M."/>
            <person name="Schaap P."/>
            <person name="Kay R.R."/>
            <person name="Henrissat B."/>
            <person name="Eichinger L."/>
            <person name="Rivero F."/>
            <person name="Putnam N.H."/>
            <person name="West C.M."/>
            <person name="Loomis W.F."/>
            <person name="Chisholm R.L."/>
            <person name="Shaulsky G."/>
            <person name="Strassmann J.E."/>
            <person name="Queller D.C."/>
            <person name="Kuspa A."/>
            <person name="Grigoriev I.V."/>
        </authorList>
    </citation>
    <scope>NUCLEOTIDE SEQUENCE [LARGE SCALE GENOMIC DNA]</scope>
    <source>
        <strain evidence="10">QSDP1</strain>
    </source>
</reference>
<evidence type="ECO:0000256" key="7">
    <source>
        <dbReference type="RuleBase" id="RU364114"/>
    </source>
</evidence>
<accession>F0Z879</accession>